<feature type="domain" description="DUF3899" evidence="2">
    <location>
        <begin position="20"/>
        <end position="101"/>
    </location>
</feature>
<dbReference type="Pfam" id="PF13038">
    <property type="entry name" value="DUF3899"/>
    <property type="match status" value="1"/>
</dbReference>
<dbReference type="PATRIC" id="fig|1302272.5.peg.773"/>
<evidence type="ECO:0000313" key="4">
    <source>
        <dbReference type="Proteomes" id="UP000050911"/>
    </source>
</evidence>
<keyword evidence="1" id="KW-0472">Membrane</keyword>
<evidence type="ECO:0000313" key="3">
    <source>
        <dbReference type="EMBL" id="KRK47007.1"/>
    </source>
</evidence>
<gene>
    <name evidence="3" type="ORF">FC96_GL000773</name>
</gene>
<keyword evidence="1" id="KW-1133">Transmembrane helix</keyword>
<organism evidence="3 4">
    <name type="scientific">Secundilactobacillus kimchicus JCM 15530</name>
    <dbReference type="NCBI Taxonomy" id="1302272"/>
    <lineage>
        <taxon>Bacteria</taxon>
        <taxon>Bacillati</taxon>
        <taxon>Bacillota</taxon>
        <taxon>Bacilli</taxon>
        <taxon>Lactobacillales</taxon>
        <taxon>Lactobacillaceae</taxon>
        <taxon>Secundilactobacillus</taxon>
    </lineage>
</organism>
<feature type="transmembrane region" description="Helical" evidence="1">
    <location>
        <begin position="84"/>
        <end position="103"/>
    </location>
</feature>
<keyword evidence="1" id="KW-0812">Transmembrane</keyword>
<comment type="caution">
    <text evidence="3">The sequence shown here is derived from an EMBL/GenBank/DDBJ whole genome shotgun (WGS) entry which is preliminary data.</text>
</comment>
<evidence type="ECO:0000259" key="2">
    <source>
        <dbReference type="Pfam" id="PF13038"/>
    </source>
</evidence>
<dbReference type="EMBL" id="AZCX01000013">
    <property type="protein sequence ID" value="KRK47007.1"/>
    <property type="molecule type" value="Genomic_DNA"/>
</dbReference>
<reference evidence="3 4" key="1">
    <citation type="journal article" date="2015" name="Genome Announc.">
        <title>Expanding the biotechnology potential of lactobacilli through comparative genomics of 213 strains and associated genera.</title>
        <authorList>
            <person name="Sun Z."/>
            <person name="Harris H.M."/>
            <person name="McCann A."/>
            <person name="Guo C."/>
            <person name="Argimon S."/>
            <person name="Zhang W."/>
            <person name="Yang X."/>
            <person name="Jeffery I.B."/>
            <person name="Cooney J.C."/>
            <person name="Kagawa T.F."/>
            <person name="Liu W."/>
            <person name="Song Y."/>
            <person name="Salvetti E."/>
            <person name="Wrobel A."/>
            <person name="Rasinkangas P."/>
            <person name="Parkhill J."/>
            <person name="Rea M.C."/>
            <person name="O'Sullivan O."/>
            <person name="Ritari J."/>
            <person name="Douillard F.P."/>
            <person name="Paul Ross R."/>
            <person name="Yang R."/>
            <person name="Briner A.E."/>
            <person name="Felis G.E."/>
            <person name="de Vos W.M."/>
            <person name="Barrangou R."/>
            <person name="Klaenhammer T.R."/>
            <person name="Caufield P.W."/>
            <person name="Cui Y."/>
            <person name="Zhang H."/>
            <person name="O'Toole P.W."/>
        </authorList>
    </citation>
    <scope>NUCLEOTIDE SEQUENCE [LARGE SCALE GENOMIC DNA]</scope>
    <source>
        <strain evidence="3 4">JCM 15530</strain>
    </source>
</reference>
<protein>
    <recommendedName>
        <fullName evidence="2">DUF3899 domain-containing protein</fullName>
    </recommendedName>
</protein>
<keyword evidence="4" id="KW-1185">Reference proteome</keyword>
<name>A0A0R1HKV3_9LACO</name>
<dbReference type="Proteomes" id="UP000050911">
    <property type="component" value="Unassembled WGS sequence"/>
</dbReference>
<evidence type="ECO:0000256" key="1">
    <source>
        <dbReference type="SAM" id="Phobius"/>
    </source>
</evidence>
<dbReference type="InterPro" id="IPR025007">
    <property type="entry name" value="DUF3899"/>
</dbReference>
<feature type="transmembrane region" description="Helical" evidence="1">
    <location>
        <begin position="20"/>
        <end position="43"/>
    </location>
</feature>
<dbReference type="STRING" id="1302272.FC96_GL000773"/>
<proteinExistence type="predicted"/>
<dbReference type="AlphaFoldDB" id="A0A0R1HKV3"/>
<accession>A0A0R1HKV3</accession>
<sequence>MVILAGLLALIWVDWQSVGNAWFMIGLAFLVGAAGFILEKAHLLAGWHRRRQKGEETLETKKIPVDQVASVKNGPIIVNQPARFCLAVGVTLIGLSILVTLVFK</sequence>